<dbReference type="InterPro" id="IPR050123">
    <property type="entry name" value="Prok_molybdopt-oxidoreductase"/>
</dbReference>
<dbReference type="Gene3D" id="3.40.228.10">
    <property type="entry name" value="Dimethylsulfoxide Reductase, domain 2"/>
    <property type="match status" value="1"/>
</dbReference>
<dbReference type="GO" id="GO:0008137">
    <property type="term" value="F:NADH dehydrogenase (ubiquinone) activity"/>
    <property type="evidence" value="ECO:0007669"/>
    <property type="project" value="UniProtKB-UniRule"/>
</dbReference>
<keyword evidence="3 13" id="KW-0004">4Fe-4S</keyword>
<dbReference type="GO" id="GO:0051539">
    <property type="term" value="F:4 iron, 4 sulfur cluster binding"/>
    <property type="evidence" value="ECO:0007669"/>
    <property type="project" value="UniProtKB-KW"/>
</dbReference>
<comment type="catalytic activity">
    <reaction evidence="12 13">
        <text>a quinone + NADH + 5 H(+)(in) = a quinol + NAD(+) + 4 H(+)(out)</text>
        <dbReference type="Rhea" id="RHEA:57888"/>
        <dbReference type="ChEBI" id="CHEBI:15378"/>
        <dbReference type="ChEBI" id="CHEBI:24646"/>
        <dbReference type="ChEBI" id="CHEBI:57540"/>
        <dbReference type="ChEBI" id="CHEBI:57945"/>
        <dbReference type="ChEBI" id="CHEBI:132124"/>
    </reaction>
</comment>
<evidence type="ECO:0000256" key="12">
    <source>
        <dbReference type="ARBA" id="ARBA00047712"/>
    </source>
</evidence>
<keyword evidence="8 13" id="KW-0408">Iron</keyword>
<name>I1XMN7_METNJ</name>
<dbReference type="Gene3D" id="3.40.50.740">
    <property type="match status" value="2"/>
</dbReference>
<keyword evidence="6 13" id="KW-0479">Metal-binding</keyword>
<keyword evidence="4 13" id="KW-0001">2Fe-2S</keyword>
<evidence type="ECO:0000256" key="8">
    <source>
        <dbReference type="ARBA" id="ARBA00023004"/>
    </source>
</evidence>
<dbReference type="Pfam" id="PF00384">
    <property type="entry name" value="Molybdopterin"/>
    <property type="match status" value="1"/>
</dbReference>
<dbReference type="FunFam" id="3.30.70.20:FF:000002">
    <property type="entry name" value="NADH-ubiquinone oxidoreductase 75 kDa subunit"/>
    <property type="match status" value="1"/>
</dbReference>
<reference evidence="14 15" key="2">
    <citation type="journal article" date="2013" name="Int. J. Syst. Evol. Microbiol.">
        <title>Methylophaga nitratireducenticrescens sp. nov. and Methylophaga frappieri sp. nov., isolated from the biofilm of the methanol-fed denitrification system treating the seawater at the Montreal Biodome.</title>
        <authorList>
            <person name="Villeneuve C."/>
            <person name="Martineau C."/>
            <person name="Mauffrey F."/>
            <person name="Villemur R."/>
        </authorList>
    </citation>
    <scope>NUCLEOTIDE SEQUENCE [LARGE SCALE GENOMIC DNA]</scope>
    <source>
        <strain evidence="14 15">JAM1</strain>
    </source>
</reference>
<dbReference type="HOGENOM" id="CLU_000422_11_6_6"/>
<dbReference type="GO" id="GO:0051537">
    <property type="term" value="F:2 iron, 2 sulfur cluster binding"/>
    <property type="evidence" value="ECO:0007669"/>
    <property type="project" value="UniProtKB-UniRule"/>
</dbReference>
<evidence type="ECO:0000313" key="15">
    <source>
        <dbReference type="Proteomes" id="UP000009144"/>
    </source>
</evidence>
<dbReference type="PATRIC" id="fig|754476.3.peg.2823"/>
<evidence type="ECO:0000256" key="2">
    <source>
        <dbReference type="ARBA" id="ARBA00005404"/>
    </source>
</evidence>
<reference evidence="14 15" key="1">
    <citation type="journal article" date="2012" name="J. Bacteriol.">
        <title>Complete genome sequences of Methylophaga sp. strain JAM1 and Methylophaga sp. strain JAM7.</title>
        <authorList>
            <person name="Villeneuve C."/>
            <person name="Martineau C."/>
            <person name="Mauffrey F."/>
            <person name="Villemur R."/>
        </authorList>
    </citation>
    <scope>NUCLEOTIDE SEQUENCE [LARGE SCALE GENOMIC DNA]</scope>
    <source>
        <strain evidence="14 15">JAM1</strain>
    </source>
</reference>
<dbReference type="InterPro" id="IPR036010">
    <property type="entry name" value="2Fe-2S_ferredoxin-like_sf"/>
</dbReference>
<dbReference type="Pfam" id="PF01568">
    <property type="entry name" value="Molydop_binding"/>
    <property type="match status" value="1"/>
</dbReference>
<proteinExistence type="inferred from homology"/>
<evidence type="ECO:0000256" key="9">
    <source>
        <dbReference type="ARBA" id="ARBA00023014"/>
    </source>
</evidence>
<dbReference type="AlphaFoldDB" id="I1XMN7"/>
<evidence type="ECO:0000313" key="14">
    <source>
        <dbReference type="EMBL" id="AFI85656.1"/>
    </source>
</evidence>
<dbReference type="Proteomes" id="UP000009144">
    <property type="component" value="Chromosome"/>
</dbReference>
<evidence type="ECO:0000256" key="10">
    <source>
        <dbReference type="ARBA" id="ARBA00023027"/>
    </source>
</evidence>
<evidence type="ECO:0000256" key="6">
    <source>
        <dbReference type="ARBA" id="ARBA00022723"/>
    </source>
</evidence>
<dbReference type="OrthoDB" id="9810782at2"/>
<dbReference type="GO" id="GO:0016020">
    <property type="term" value="C:membrane"/>
    <property type="evidence" value="ECO:0007669"/>
    <property type="project" value="InterPro"/>
</dbReference>
<protein>
    <recommendedName>
        <fullName evidence="13">NADH-quinone oxidoreductase</fullName>
        <ecNumber evidence="13">7.1.1.-</ecNumber>
    </recommendedName>
</protein>
<dbReference type="GO" id="GO:0048038">
    <property type="term" value="F:quinone binding"/>
    <property type="evidence" value="ECO:0007669"/>
    <property type="project" value="UniProtKB-UniRule"/>
</dbReference>
<dbReference type="NCBIfam" id="TIGR01973">
    <property type="entry name" value="NuoG"/>
    <property type="match status" value="1"/>
</dbReference>
<dbReference type="KEGG" id="mej:Q7A_2876"/>
<evidence type="ECO:0000256" key="1">
    <source>
        <dbReference type="ARBA" id="ARBA00001966"/>
    </source>
</evidence>
<dbReference type="PROSITE" id="PS51669">
    <property type="entry name" value="4FE4S_MOW_BIS_MGD"/>
    <property type="match status" value="1"/>
</dbReference>
<evidence type="ECO:0000256" key="5">
    <source>
        <dbReference type="ARBA" id="ARBA00022719"/>
    </source>
</evidence>
<dbReference type="InterPro" id="IPR009010">
    <property type="entry name" value="Asp_de-COase-like_dom_sf"/>
</dbReference>
<dbReference type="SUPFAM" id="SSF50692">
    <property type="entry name" value="ADC-like"/>
    <property type="match status" value="1"/>
</dbReference>
<dbReference type="SMART" id="SM00929">
    <property type="entry name" value="NADH-G_4Fe-4S_3"/>
    <property type="match status" value="1"/>
</dbReference>
<keyword evidence="10 13" id="KW-0520">NAD</keyword>
<dbReference type="GO" id="GO:0043546">
    <property type="term" value="F:molybdopterin cofactor binding"/>
    <property type="evidence" value="ECO:0007669"/>
    <property type="project" value="InterPro"/>
</dbReference>
<comment type="similarity">
    <text evidence="2 13">Belongs to the complex I 75 kDa subunit family.</text>
</comment>
<sequence length="787" mass="86385">MVNIEIDGIPLKVDSAKMIIQAADEAGIDIPRFCYHKNLSIVANCRMCLVEVDKARKALPACATPVAEGMKVFTQSEMALAAQRGVMEFLLINHPLDCPICDQGGECELQDLSLGYGSGISRFSEKKRVVKDKDIGPLVQTDMTRCIHCTRCVRFGQEIAGIKELGATGRGEHMEIGTYVEHSLASELSGNIIDLCPVGALTSKPFRYKARAWEMTSHPSIAIHDALGTNVEIHTRQNEVMRVVPRDNESINQSWISDRDRFSYLGLKHPDRLLHPMIKQNGEWQTTDWQTALEFAVEGLKHVKIKNGADQIAGLISPMATLEEAYLFQKWLRNFGSHNIDHRLRQQDFNDIGHEQFSPVSLAQVEQSDAIVLLGCNVRGEAPLLAHRIRQSACAGGLITDINFFKTDLLMPVERQVVVNSTQLFSLLRGVAKALLHLDATLAKEWEHLVSEKAASATEQNIAMQLANANQPLIVVGAIANQHPQASVIRAMAALISKLTGAQLLILPEANSQALHLAGAIPYSEMMTGSKPGLDAKTVWDEQLRAYVLFNIEPEFDCSNPSAAQLALQRAGFVVAINSFHCNSLHEYADVLLPLAAFAETSGTFVGMDHQWQSFTGAVSPPGESRPGWKILRVLGNISKFSGFDFVSSEGVRQELEDQLNRHSSAKNSLYLPTEILPSKAVQLISEVPIYRTDSLVRHSKALQLTPENQFLDIVRIHPDQAKKSGVNQGDPVLIQQGDFTVTTTVLIDEQVAEGMVYLSAASPLAAKLGMAFGQVQLSAVTEMANA</sequence>
<dbReference type="PROSITE" id="PS51839">
    <property type="entry name" value="4FE4S_HC3"/>
    <property type="match status" value="1"/>
</dbReference>
<dbReference type="GO" id="GO:1990204">
    <property type="term" value="C:oxidoreductase complex"/>
    <property type="evidence" value="ECO:0007669"/>
    <property type="project" value="UniProtKB-ARBA"/>
</dbReference>
<gene>
    <name evidence="14" type="ordered locus">Q7A_2876</name>
</gene>
<dbReference type="GO" id="GO:0042773">
    <property type="term" value="P:ATP synthesis coupled electron transport"/>
    <property type="evidence" value="ECO:0007669"/>
    <property type="project" value="InterPro"/>
</dbReference>
<dbReference type="Gene3D" id="3.30.70.20">
    <property type="match status" value="1"/>
</dbReference>
<accession>I1XMN7</accession>
<dbReference type="EMBL" id="CP003390">
    <property type="protein sequence ID" value="AFI85656.1"/>
    <property type="molecule type" value="Genomic_DNA"/>
</dbReference>
<dbReference type="InterPro" id="IPR019574">
    <property type="entry name" value="NADH_UbQ_OxRdtase_Gsu_4Fe4S-bd"/>
</dbReference>
<evidence type="ECO:0000256" key="3">
    <source>
        <dbReference type="ARBA" id="ARBA00022485"/>
    </source>
</evidence>
<comment type="subunit">
    <text evidence="11">Composed of 13 different subunits. Subunits NuoCD, E, F, and G constitute the peripheral sector of the complex.</text>
</comment>
<dbReference type="FunFam" id="3.10.20.740:FF:000001">
    <property type="entry name" value="NADH-quinone oxidoreductase subunit G"/>
    <property type="match status" value="1"/>
</dbReference>
<dbReference type="STRING" id="754476.Q7A_2876"/>
<dbReference type="InterPro" id="IPR006963">
    <property type="entry name" value="Mopterin_OxRdtase_4Fe-4S_dom"/>
</dbReference>
<keyword evidence="9 13" id="KW-0411">Iron-sulfur</keyword>
<keyword evidence="7 13" id="KW-1278">Translocase</keyword>
<dbReference type="PROSITE" id="PS00641">
    <property type="entry name" value="COMPLEX1_75K_1"/>
    <property type="match status" value="1"/>
</dbReference>
<dbReference type="Gene3D" id="3.10.20.740">
    <property type="match status" value="1"/>
</dbReference>
<organism evidence="14 15">
    <name type="scientific">Methylophaga nitratireducenticrescens</name>
    <dbReference type="NCBI Taxonomy" id="754476"/>
    <lineage>
        <taxon>Bacteria</taxon>
        <taxon>Pseudomonadati</taxon>
        <taxon>Pseudomonadota</taxon>
        <taxon>Gammaproteobacteria</taxon>
        <taxon>Thiotrichales</taxon>
        <taxon>Piscirickettsiaceae</taxon>
        <taxon>Methylophaga</taxon>
    </lineage>
</organism>
<dbReference type="Pfam" id="PF22151">
    <property type="entry name" value="Fer4_NDSU1"/>
    <property type="match status" value="1"/>
</dbReference>
<comment type="cofactor">
    <cofactor evidence="1 13">
        <name>[4Fe-4S] cluster</name>
        <dbReference type="ChEBI" id="CHEBI:49883"/>
    </cofactor>
</comment>
<evidence type="ECO:0000256" key="11">
    <source>
        <dbReference type="ARBA" id="ARBA00026021"/>
    </source>
</evidence>
<dbReference type="Pfam" id="PF13510">
    <property type="entry name" value="Fer2_4"/>
    <property type="match status" value="1"/>
</dbReference>
<dbReference type="InterPro" id="IPR006656">
    <property type="entry name" value="Mopterin_OxRdtase"/>
</dbReference>
<dbReference type="InterPro" id="IPR010228">
    <property type="entry name" value="NADH_UbQ_OxRdtase_Gsu"/>
</dbReference>
<dbReference type="eggNOG" id="COG1034">
    <property type="taxonomic scope" value="Bacteria"/>
</dbReference>
<dbReference type="PROSITE" id="PS00643">
    <property type="entry name" value="COMPLEX1_75K_3"/>
    <property type="match status" value="1"/>
</dbReference>
<evidence type="ECO:0000256" key="13">
    <source>
        <dbReference type="RuleBase" id="RU003525"/>
    </source>
</evidence>
<dbReference type="SUPFAM" id="SSF54292">
    <property type="entry name" value="2Fe-2S ferredoxin-like"/>
    <property type="match status" value="1"/>
</dbReference>
<dbReference type="Gene3D" id="2.40.40.20">
    <property type="match status" value="1"/>
</dbReference>
<dbReference type="InterPro" id="IPR001041">
    <property type="entry name" value="2Fe-2S_ferredoxin-type"/>
</dbReference>
<dbReference type="EC" id="7.1.1.-" evidence="13"/>
<dbReference type="SUPFAM" id="SSF53706">
    <property type="entry name" value="Formate dehydrogenase/DMSO reductase, domains 1-3"/>
    <property type="match status" value="1"/>
</dbReference>
<dbReference type="GO" id="GO:0046872">
    <property type="term" value="F:metal ion binding"/>
    <property type="evidence" value="ECO:0007669"/>
    <property type="project" value="UniProtKB-UniRule"/>
</dbReference>
<keyword evidence="15" id="KW-1185">Reference proteome</keyword>
<dbReference type="Pfam" id="PF10588">
    <property type="entry name" value="NADH-G_4Fe-4S_3"/>
    <property type="match status" value="1"/>
</dbReference>
<dbReference type="Pfam" id="PF22117">
    <property type="entry name" value="Fer4_Nqo3"/>
    <property type="match status" value="1"/>
</dbReference>
<dbReference type="PROSITE" id="PS51085">
    <property type="entry name" value="2FE2S_FER_2"/>
    <property type="match status" value="1"/>
</dbReference>
<evidence type="ECO:0000256" key="4">
    <source>
        <dbReference type="ARBA" id="ARBA00022714"/>
    </source>
</evidence>
<dbReference type="CDD" id="cd00207">
    <property type="entry name" value="fer2"/>
    <property type="match status" value="1"/>
</dbReference>
<dbReference type="InterPro" id="IPR054351">
    <property type="entry name" value="NADH_UbQ_OxRdtase_ferredoxin"/>
</dbReference>
<dbReference type="PROSITE" id="PS00642">
    <property type="entry name" value="COMPLEX1_75K_2"/>
    <property type="match status" value="1"/>
</dbReference>
<dbReference type="PANTHER" id="PTHR43105">
    <property type="entry name" value="RESPIRATORY NITRATE REDUCTASE"/>
    <property type="match status" value="1"/>
</dbReference>
<keyword evidence="14" id="KW-0560">Oxidoreductase</keyword>
<comment type="cofactor">
    <cofactor evidence="13">
        <name>[2Fe-2S] cluster</name>
        <dbReference type="ChEBI" id="CHEBI:190135"/>
    </cofactor>
    <text evidence="13">Binds 1 [2Fe-2S] cluster per subunit.</text>
</comment>
<evidence type="ECO:0000256" key="7">
    <source>
        <dbReference type="ARBA" id="ARBA00022967"/>
    </source>
</evidence>
<dbReference type="InterPro" id="IPR000283">
    <property type="entry name" value="NADH_UbQ_OxRdtase_75kDa_su_CS"/>
</dbReference>
<comment type="function">
    <text evidence="13">NDH-1 shuttles electrons from NADH, via FMN and iron-sulfur (Fe-S) centers, to quinones in the respiratory chain. Couples the redox reaction to proton translocation (for every two electrons transferred, four hydrogen ions are translocated across the cytoplasmic membrane), and thus conserves the redox energy in a proton gradient.</text>
</comment>
<dbReference type="PANTHER" id="PTHR43105:SF13">
    <property type="entry name" value="NADH-UBIQUINONE OXIDOREDUCTASE 75 KDA SUBUNIT, MITOCHONDRIAL"/>
    <property type="match status" value="1"/>
</dbReference>
<keyword evidence="5 13" id="KW-0874">Quinone</keyword>
<dbReference type="InterPro" id="IPR006657">
    <property type="entry name" value="MoPterin_dinucl-bd_dom"/>
</dbReference>
<dbReference type="GO" id="GO:0016651">
    <property type="term" value="F:oxidoreductase activity, acting on NAD(P)H"/>
    <property type="evidence" value="ECO:0007669"/>
    <property type="project" value="InterPro"/>
</dbReference>
<dbReference type="SUPFAM" id="SSF54862">
    <property type="entry name" value="4Fe-4S ferredoxins"/>
    <property type="match status" value="1"/>
</dbReference>
<dbReference type="RefSeq" id="WP_014708017.1">
    <property type="nucleotide sequence ID" value="NC_017857.3"/>
</dbReference>